<reference evidence="2" key="1">
    <citation type="submission" date="2022-08" db="EMBL/GenBank/DDBJ databases">
        <authorList>
            <person name="Tistechok S."/>
            <person name="Samborskyy M."/>
            <person name="Roman I."/>
        </authorList>
    </citation>
    <scope>NUCLEOTIDE SEQUENCE</scope>
    <source>
        <strain evidence="2">DSM 103496</strain>
    </source>
</reference>
<dbReference type="PROSITE" id="PS51819">
    <property type="entry name" value="VOC"/>
    <property type="match status" value="2"/>
</dbReference>
<keyword evidence="3" id="KW-1185">Reference proteome</keyword>
<proteinExistence type="predicted"/>
<feature type="domain" description="VOC" evidence="1">
    <location>
        <begin position="138"/>
        <end position="249"/>
    </location>
</feature>
<dbReference type="PANTHER" id="PTHR33993">
    <property type="entry name" value="GLYOXALASE-RELATED"/>
    <property type="match status" value="1"/>
</dbReference>
<feature type="domain" description="VOC" evidence="1">
    <location>
        <begin position="11"/>
        <end position="124"/>
    </location>
</feature>
<gene>
    <name evidence="2" type="ORF">NZH93_30380</name>
</gene>
<dbReference type="InterPro" id="IPR052164">
    <property type="entry name" value="Anthracycline_SecMetBiosynth"/>
</dbReference>
<dbReference type="RefSeq" id="WP_259626680.1">
    <property type="nucleotide sequence ID" value="NZ_JANYMP010000017.1"/>
</dbReference>
<dbReference type="PANTHER" id="PTHR33993:SF10">
    <property type="entry name" value="CONSERVED PROTEIN"/>
    <property type="match status" value="1"/>
</dbReference>
<organism evidence="2 3">
    <name type="scientific">Umezawaea endophytica</name>
    <dbReference type="NCBI Taxonomy" id="1654476"/>
    <lineage>
        <taxon>Bacteria</taxon>
        <taxon>Bacillati</taxon>
        <taxon>Actinomycetota</taxon>
        <taxon>Actinomycetes</taxon>
        <taxon>Pseudonocardiales</taxon>
        <taxon>Pseudonocardiaceae</taxon>
        <taxon>Umezawaea</taxon>
    </lineage>
</organism>
<dbReference type="Proteomes" id="UP001141259">
    <property type="component" value="Unassembled WGS sequence"/>
</dbReference>
<dbReference type="EMBL" id="JANYMP010000017">
    <property type="protein sequence ID" value="MCS7481184.1"/>
    <property type="molecule type" value="Genomic_DNA"/>
</dbReference>
<dbReference type="Gene3D" id="3.10.180.10">
    <property type="entry name" value="2,3-Dihydroxybiphenyl 1,2-Dioxygenase, domain 1"/>
    <property type="match status" value="2"/>
</dbReference>
<evidence type="ECO:0000313" key="3">
    <source>
        <dbReference type="Proteomes" id="UP001141259"/>
    </source>
</evidence>
<dbReference type="InterPro" id="IPR004360">
    <property type="entry name" value="Glyas_Fos-R_dOase_dom"/>
</dbReference>
<name>A0A9X3A2Z7_9PSEU</name>
<dbReference type="AlphaFoldDB" id="A0A9X3A2Z7"/>
<evidence type="ECO:0000313" key="2">
    <source>
        <dbReference type="EMBL" id="MCS7481184.1"/>
    </source>
</evidence>
<dbReference type="InterPro" id="IPR029068">
    <property type="entry name" value="Glyas_Bleomycin-R_OHBP_Dase"/>
</dbReference>
<dbReference type="Pfam" id="PF00903">
    <property type="entry name" value="Glyoxalase"/>
    <property type="match status" value="2"/>
</dbReference>
<sequence>MVTRDTAWPAGTPAWADLGADVDKAKEFYSGLFGWEVEQLEPAEMGYWSAKLGGRKVVGLGVQQDTSQPPSWTTYLATDDVDATAAKVRTAGGQVLVEPSDVLGQGRMAIALDPAGAVFGLWQSGEHTGAQIANEPGAVAWSEHMSHDFEGSKKFYAEVFGFAYDDLSSGDFQYSAASLGDQAVAGIGGAFAEAPSSWVTYFSVADTDAAVARISELGGHVILPPSDSPYGRSALVSDDQGTVFAVIAN</sequence>
<evidence type="ECO:0000259" key="1">
    <source>
        <dbReference type="PROSITE" id="PS51819"/>
    </source>
</evidence>
<dbReference type="CDD" id="cd07247">
    <property type="entry name" value="SgaA_N_like"/>
    <property type="match status" value="2"/>
</dbReference>
<protein>
    <submittedName>
        <fullName evidence="2">VOC family protein</fullName>
    </submittedName>
</protein>
<dbReference type="SUPFAM" id="SSF54593">
    <property type="entry name" value="Glyoxalase/Bleomycin resistance protein/Dihydroxybiphenyl dioxygenase"/>
    <property type="match status" value="2"/>
</dbReference>
<accession>A0A9X3A2Z7</accession>
<comment type="caution">
    <text evidence="2">The sequence shown here is derived from an EMBL/GenBank/DDBJ whole genome shotgun (WGS) entry which is preliminary data.</text>
</comment>
<dbReference type="InterPro" id="IPR037523">
    <property type="entry name" value="VOC_core"/>
</dbReference>